<dbReference type="EMBL" id="JAGIOC010000001">
    <property type="protein sequence ID" value="MBP2409903.1"/>
    <property type="molecule type" value="Genomic_DNA"/>
</dbReference>
<sequence>MDAREQDRRRRRVPARAEGRSLEAGWGEDPDPAIAPSANRHPPGGAAGGEAAGGEAAVPAGDVAAATSRAPDSADGPPDRAGPAPRRHPRTIRWRRTAGTIAALLLVGVLAVGLPRLLPNGEGPEQVAEDFLQDLVDGDIDQVREHVQDSPDTSDAALTAEILQSAADRVRDAEVAHIQRGSGTAEVTVRLANGEETIETTLMLRADSTSAFAPVSWELQAVEVPEVRVHLPLGIEDFTINGISLTARESYTSFDGVERALLVQLLPGTYEFALPEAGPWRESQVITVEIPPVLGSWTGFADLGYDLSEAGHEEVRRQVDEHLGSCEASTSPAPHRCPFRLPEVSDARAGDPSLQGTWDVRVPPEVEVQPSSAMLWSVAGVPGRAAFTPATAAGSSAVQLVPVEVRGFVHLAFDGDLGVVLRPDESVTITLCTDPDTREPTGFVHVENGAMTTAREACRG</sequence>
<comment type="caution">
    <text evidence="3">The sequence shown here is derived from an EMBL/GenBank/DDBJ whole genome shotgun (WGS) entry which is preliminary data.</text>
</comment>
<keyword evidence="2" id="KW-0812">Transmembrane</keyword>
<evidence type="ECO:0008006" key="5">
    <source>
        <dbReference type="Google" id="ProtNLM"/>
    </source>
</evidence>
<accession>A0ABS4YPM6</accession>
<protein>
    <recommendedName>
        <fullName evidence="5">DUF4878 domain-containing protein</fullName>
    </recommendedName>
</protein>
<dbReference type="RefSeq" id="WP_209892647.1">
    <property type="nucleotide sequence ID" value="NZ_BAAAJV010000046.1"/>
</dbReference>
<keyword evidence="4" id="KW-1185">Reference proteome</keyword>
<name>A0ABS4YPM6_9MICO</name>
<feature type="compositionally biased region" description="Low complexity" evidence="1">
    <location>
        <begin position="53"/>
        <end position="84"/>
    </location>
</feature>
<feature type="region of interest" description="Disordered" evidence="1">
    <location>
        <begin position="1"/>
        <end position="91"/>
    </location>
</feature>
<gene>
    <name evidence="3" type="ORF">JOF44_002806</name>
</gene>
<dbReference type="Proteomes" id="UP000698222">
    <property type="component" value="Unassembled WGS sequence"/>
</dbReference>
<reference evidence="3 4" key="1">
    <citation type="submission" date="2021-03" db="EMBL/GenBank/DDBJ databases">
        <title>Sequencing the genomes of 1000 actinobacteria strains.</title>
        <authorList>
            <person name="Klenk H.-P."/>
        </authorList>
    </citation>
    <scope>NUCLEOTIDE SEQUENCE [LARGE SCALE GENOMIC DNA]</scope>
    <source>
        <strain evidence="3 4">DSM 14564</strain>
    </source>
</reference>
<evidence type="ECO:0000256" key="2">
    <source>
        <dbReference type="SAM" id="Phobius"/>
    </source>
</evidence>
<proteinExistence type="predicted"/>
<organism evidence="3 4">
    <name type="scientific">Brachybacterium fresconis</name>
    <dbReference type="NCBI Taxonomy" id="173363"/>
    <lineage>
        <taxon>Bacteria</taxon>
        <taxon>Bacillati</taxon>
        <taxon>Actinomycetota</taxon>
        <taxon>Actinomycetes</taxon>
        <taxon>Micrococcales</taxon>
        <taxon>Dermabacteraceae</taxon>
        <taxon>Brachybacterium</taxon>
    </lineage>
</organism>
<feature type="transmembrane region" description="Helical" evidence="2">
    <location>
        <begin position="97"/>
        <end position="118"/>
    </location>
</feature>
<evidence type="ECO:0000313" key="4">
    <source>
        <dbReference type="Proteomes" id="UP000698222"/>
    </source>
</evidence>
<keyword evidence="2" id="KW-1133">Transmembrane helix</keyword>
<evidence type="ECO:0000313" key="3">
    <source>
        <dbReference type="EMBL" id="MBP2409903.1"/>
    </source>
</evidence>
<keyword evidence="2" id="KW-0472">Membrane</keyword>
<evidence type="ECO:0000256" key="1">
    <source>
        <dbReference type="SAM" id="MobiDB-lite"/>
    </source>
</evidence>